<dbReference type="NCBIfam" id="TIGR02122">
    <property type="entry name" value="TRAP_TAXI"/>
    <property type="match status" value="1"/>
</dbReference>
<dbReference type="Gene3D" id="3.40.190.10">
    <property type="entry name" value="Periplasmic binding protein-like II"/>
    <property type="match status" value="2"/>
</dbReference>
<dbReference type="Proteomes" id="UP000599578">
    <property type="component" value="Unassembled WGS sequence"/>
</dbReference>
<organism evidence="1 2">
    <name type="scientific">Marinobacterium nitratireducens</name>
    <dbReference type="NCBI Taxonomy" id="518897"/>
    <lineage>
        <taxon>Bacteria</taxon>
        <taxon>Pseudomonadati</taxon>
        <taxon>Pseudomonadota</taxon>
        <taxon>Gammaproteobacteria</taxon>
        <taxon>Oceanospirillales</taxon>
        <taxon>Oceanospirillaceae</taxon>
        <taxon>Marinobacterium</taxon>
    </lineage>
</organism>
<dbReference type="Pfam" id="PF16868">
    <property type="entry name" value="NMT1_3"/>
    <property type="match status" value="1"/>
</dbReference>
<evidence type="ECO:0000313" key="1">
    <source>
        <dbReference type="EMBL" id="GGO85378.1"/>
    </source>
</evidence>
<dbReference type="EMBL" id="BMLT01000009">
    <property type="protein sequence ID" value="GGO85378.1"/>
    <property type="molecule type" value="Genomic_DNA"/>
</dbReference>
<dbReference type="PANTHER" id="PTHR42941">
    <property type="entry name" value="SLL1037 PROTEIN"/>
    <property type="match status" value="1"/>
</dbReference>
<dbReference type="PANTHER" id="PTHR42941:SF1">
    <property type="entry name" value="SLL1037 PROTEIN"/>
    <property type="match status" value="1"/>
</dbReference>
<dbReference type="RefSeq" id="WP_188861786.1">
    <property type="nucleotide sequence ID" value="NZ_BMLT01000009.1"/>
</dbReference>
<comment type="caution">
    <text evidence="1">The sequence shown here is derived from an EMBL/GenBank/DDBJ whole genome shotgun (WGS) entry which is preliminary data.</text>
</comment>
<dbReference type="SUPFAM" id="SSF53850">
    <property type="entry name" value="Periplasmic binding protein-like II"/>
    <property type="match status" value="1"/>
</dbReference>
<keyword evidence="2" id="KW-1185">Reference proteome</keyword>
<protein>
    <submittedName>
        <fullName evidence="1">TRAP ABC transporter</fullName>
    </submittedName>
</protein>
<reference evidence="1 2" key="1">
    <citation type="journal article" date="2014" name="Int. J. Syst. Evol. Microbiol.">
        <title>Complete genome sequence of Corynebacterium casei LMG S-19264T (=DSM 44701T), isolated from a smear-ripened cheese.</title>
        <authorList>
            <consortium name="US DOE Joint Genome Institute (JGI-PGF)"/>
            <person name="Walter F."/>
            <person name="Albersmeier A."/>
            <person name="Kalinowski J."/>
            <person name="Ruckert C."/>
        </authorList>
    </citation>
    <scope>NUCLEOTIDE SEQUENCE [LARGE SCALE GENOMIC DNA]</scope>
    <source>
        <strain evidence="1 2">CGMCC 1.7286</strain>
    </source>
</reference>
<dbReference type="InterPro" id="IPR011852">
    <property type="entry name" value="TRAP_TAXI"/>
</dbReference>
<gene>
    <name evidence="1" type="ORF">GCM10011348_33770</name>
</gene>
<accession>A0A917ZKD2</accession>
<proteinExistence type="predicted"/>
<evidence type="ECO:0000313" key="2">
    <source>
        <dbReference type="Proteomes" id="UP000599578"/>
    </source>
</evidence>
<sequence>MNKINTGLLLGILSLVSVNSVATELLKMGSLAPGLSPFTINTAFAKVVNDNVDGIEIQVSATGSGMSHVLKTAQNRMDFAISSPAGNWMMIHKEGPFKTIEDAPELEKNLGHILSYSLGPEHFVVFDDSGIESLDDIKGRNVFIGPPAGSATRTAERMIEMQTGYKAGVDYKAVAMSWGAALDAFQDGKIDMLAAPANVPGPGFQQIALMHDIRLLSLDASKVKDDFFSTPGFKLTTIPAGAYGDKQANAEAVTTYEAWVGIGTRMTMPEETVYKITKAFWENVDSIRSQAKWLENTLTLQNATSVIPSRLHPGALKYYREIGIEPEAPLDFRQ</sequence>
<name>A0A917ZKD2_9GAMM</name>
<dbReference type="AlphaFoldDB" id="A0A917ZKD2"/>